<dbReference type="Pfam" id="PF13673">
    <property type="entry name" value="Acetyltransf_10"/>
    <property type="match status" value="1"/>
</dbReference>
<evidence type="ECO:0000313" key="4">
    <source>
        <dbReference type="EMBL" id="SUM83406.1"/>
    </source>
</evidence>
<dbReference type="Proteomes" id="UP000254707">
    <property type="component" value="Unassembled WGS sequence"/>
</dbReference>
<dbReference type="InterPro" id="IPR039143">
    <property type="entry name" value="GNPNAT1-like"/>
</dbReference>
<dbReference type="GO" id="GO:0004343">
    <property type="term" value="F:glucosamine 6-phosphate N-acetyltransferase activity"/>
    <property type="evidence" value="ECO:0007669"/>
    <property type="project" value="TreeGrafter"/>
</dbReference>
<dbReference type="InterPro" id="IPR000182">
    <property type="entry name" value="GNAT_dom"/>
</dbReference>
<feature type="domain" description="N-acetyltransferase" evidence="3">
    <location>
        <begin position="1"/>
        <end position="140"/>
    </location>
</feature>
<dbReference type="CDD" id="cd04301">
    <property type="entry name" value="NAT_SF"/>
    <property type="match status" value="1"/>
</dbReference>
<dbReference type="AlphaFoldDB" id="A0A380HPF6"/>
<dbReference type="SUPFAM" id="SSF55729">
    <property type="entry name" value="Acyl-CoA N-acyltransferases (Nat)"/>
    <property type="match status" value="1"/>
</dbReference>
<comment type="similarity">
    <text evidence="1">Belongs to the UPF0039 (ElaA) family.</text>
</comment>
<name>A0A380HPF6_STASA</name>
<reference evidence="4 5" key="1">
    <citation type="submission" date="2018-06" db="EMBL/GenBank/DDBJ databases">
        <authorList>
            <consortium name="Pathogen Informatics"/>
            <person name="Doyle S."/>
        </authorList>
    </citation>
    <scope>NUCLEOTIDE SEQUENCE [LARGE SCALE GENOMIC DNA]</scope>
    <source>
        <strain evidence="4 5">NCTC7688</strain>
    </source>
</reference>
<evidence type="ECO:0000259" key="3">
    <source>
        <dbReference type="PROSITE" id="PS51186"/>
    </source>
</evidence>
<protein>
    <recommendedName>
        <fullName evidence="2">GCN5-related N-acetyltransferase</fullName>
    </recommendedName>
</protein>
<dbReference type="Gene3D" id="3.40.630.30">
    <property type="match status" value="1"/>
</dbReference>
<sequence>MFNIVTTPKMMDDALEIRKEVFVKEQGVPLENEIDQFEDVATHVIGYDSNHIPFATGRFRPVNDSVKIERVAVRATHRKSGYGQLLMQFLETSAKQQGYNKLALNAQYHAKPFYEALGYKSTGDIFMEENIEHIAMTKII</sequence>
<evidence type="ECO:0000313" key="5">
    <source>
        <dbReference type="Proteomes" id="UP000254707"/>
    </source>
</evidence>
<accession>A0A380HPF6</accession>
<gene>
    <name evidence="4" type="ORF">NCTC7688_01985</name>
</gene>
<evidence type="ECO:0000256" key="1">
    <source>
        <dbReference type="ARBA" id="ARBA00009623"/>
    </source>
</evidence>
<evidence type="ECO:0000256" key="2">
    <source>
        <dbReference type="ARBA" id="ARBA00029740"/>
    </source>
</evidence>
<dbReference type="PROSITE" id="PS51186">
    <property type="entry name" value="GNAT"/>
    <property type="match status" value="1"/>
</dbReference>
<organism evidence="4 5">
    <name type="scientific">Staphylococcus saprophyticus</name>
    <dbReference type="NCBI Taxonomy" id="29385"/>
    <lineage>
        <taxon>Bacteria</taxon>
        <taxon>Bacillati</taxon>
        <taxon>Bacillota</taxon>
        <taxon>Bacilli</taxon>
        <taxon>Bacillales</taxon>
        <taxon>Staphylococcaceae</taxon>
        <taxon>Staphylococcus</taxon>
    </lineage>
</organism>
<dbReference type="PANTHER" id="PTHR13355:SF11">
    <property type="entry name" value="GLUCOSAMINE 6-PHOSPHATE N-ACETYLTRANSFERASE"/>
    <property type="match status" value="1"/>
</dbReference>
<keyword evidence="4" id="KW-0808">Transferase</keyword>
<dbReference type="RefSeq" id="WP_069821859.1">
    <property type="nucleotide sequence ID" value="NZ_CP031196.1"/>
</dbReference>
<dbReference type="PANTHER" id="PTHR13355">
    <property type="entry name" value="GLUCOSAMINE 6-PHOSPHATE N-ACETYLTRANSFERASE"/>
    <property type="match status" value="1"/>
</dbReference>
<dbReference type="EMBL" id="UHED01000001">
    <property type="protein sequence ID" value="SUM83406.1"/>
    <property type="molecule type" value="Genomic_DNA"/>
</dbReference>
<proteinExistence type="inferred from homology"/>
<dbReference type="InterPro" id="IPR016181">
    <property type="entry name" value="Acyl_CoA_acyltransferase"/>
</dbReference>